<feature type="chain" id="PRO_5039535736" evidence="2">
    <location>
        <begin position="26"/>
        <end position="320"/>
    </location>
</feature>
<dbReference type="Proteomes" id="UP000823616">
    <property type="component" value="Unassembled WGS sequence"/>
</dbReference>
<feature type="compositionally biased region" description="Low complexity" evidence="1">
    <location>
        <begin position="163"/>
        <end position="177"/>
    </location>
</feature>
<gene>
    <name evidence="3" type="ORF">IAA96_01005</name>
</gene>
<evidence type="ECO:0000256" key="2">
    <source>
        <dbReference type="SAM" id="SignalP"/>
    </source>
</evidence>
<keyword evidence="2" id="KW-0732">Signal</keyword>
<organism evidence="3 4">
    <name type="scientific">Candidatus Avitreponema avistercoris</name>
    <dbReference type="NCBI Taxonomy" id="2840705"/>
    <lineage>
        <taxon>Bacteria</taxon>
        <taxon>Pseudomonadati</taxon>
        <taxon>Spirochaetota</taxon>
        <taxon>Spirochaetia</taxon>
        <taxon>Spirochaetales</taxon>
        <taxon>Candidatus Avitreponema</taxon>
    </lineage>
</organism>
<feature type="region of interest" description="Disordered" evidence="1">
    <location>
        <begin position="158"/>
        <end position="190"/>
    </location>
</feature>
<reference evidence="3" key="2">
    <citation type="journal article" date="2021" name="PeerJ">
        <title>Extensive microbial diversity within the chicken gut microbiome revealed by metagenomics and culture.</title>
        <authorList>
            <person name="Gilroy R."/>
            <person name="Ravi A."/>
            <person name="Getino M."/>
            <person name="Pursley I."/>
            <person name="Horton D.L."/>
            <person name="Alikhan N.F."/>
            <person name="Baker D."/>
            <person name="Gharbi K."/>
            <person name="Hall N."/>
            <person name="Watson M."/>
            <person name="Adriaenssens E.M."/>
            <person name="Foster-Nyarko E."/>
            <person name="Jarju S."/>
            <person name="Secka A."/>
            <person name="Antonio M."/>
            <person name="Oren A."/>
            <person name="Chaudhuri R.R."/>
            <person name="La Ragione R."/>
            <person name="Hildebrand F."/>
            <person name="Pallen M.J."/>
        </authorList>
    </citation>
    <scope>NUCLEOTIDE SEQUENCE</scope>
    <source>
        <strain evidence="3">B3-4054</strain>
    </source>
</reference>
<accession>A0A9D9EMH4</accession>
<proteinExistence type="predicted"/>
<evidence type="ECO:0000313" key="3">
    <source>
        <dbReference type="EMBL" id="MBO8449665.1"/>
    </source>
</evidence>
<name>A0A9D9EMH4_9SPIR</name>
<dbReference type="AlphaFoldDB" id="A0A9D9EMH4"/>
<feature type="signal peptide" evidence="2">
    <location>
        <begin position="1"/>
        <end position="25"/>
    </location>
</feature>
<reference evidence="3" key="1">
    <citation type="submission" date="2020-10" db="EMBL/GenBank/DDBJ databases">
        <authorList>
            <person name="Gilroy R."/>
        </authorList>
    </citation>
    <scope>NUCLEOTIDE SEQUENCE</scope>
    <source>
        <strain evidence="3">B3-4054</strain>
    </source>
</reference>
<protein>
    <submittedName>
        <fullName evidence="3">Uncharacterized protein</fullName>
    </submittedName>
</protein>
<evidence type="ECO:0000313" key="4">
    <source>
        <dbReference type="Proteomes" id="UP000823616"/>
    </source>
</evidence>
<evidence type="ECO:0000256" key="1">
    <source>
        <dbReference type="SAM" id="MobiDB-lite"/>
    </source>
</evidence>
<comment type="caution">
    <text evidence="3">The sequence shown here is derived from an EMBL/GenBank/DDBJ whole genome shotgun (WGS) entry which is preliminary data.</text>
</comment>
<sequence>MTGKRTRFFALTALLLLLVPQGRKTAPASAQTAAGQPPSVAVYQLENRGTDASTVTVVGDLLFSFIREMRDYRLDFLDTTLPQSQANGSADGEKAAHDFLFHGALSPAEEGGIRLELALTGKNPDTERYISRTYENQNKVMLGTRLLVRELFESAAGSTATRPPAAAGSNAPSSSGPEQAEEEAAIPDTGNLHLRSVDSLDALAGSWNGEDGIEKIMILRGGRGAAVFSSGFSLMISLAIQNGELVVSQRGRSSPLQFLDLPDPVAEQAAEQAPPIEWRFLISDDGTVLAGEKNSVQITHDGQKILSMDEKTEKVAWVRN</sequence>
<dbReference type="EMBL" id="JADIMS010000012">
    <property type="protein sequence ID" value="MBO8449665.1"/>
    <property type="molecule type" value="Genomic_DNA"/>
</dbReference>